<feature type="domain" description="Carboxymuconolactone decarboxylase-like" evidence="1">
    <location>
        <begin position="366"/>
        <end position="453"/>
    </location>
</feature>
<evidence type="ECO:0000259" key="1">
    <source>
        <dbReference type="Pfam" id="PF02627"/>
    </source>
</evidence>
<dbReference type="GO" id="GO:0051920">
    <property type="term" value="F:peroxiredoxin activity"/>
    <property type="evidence" value="ECO:0007669"/>
    <property type="project" value="InterPro"/>
</dbReference>
<accession>A0A2N6K6Q0</accession>
<comment type="caution">
    <text evidence="2">The sequence shown here is derived from an EMBL/GenBank/DDBJ whole genome shotgun (WGS) entry which is preliminary data.</text>
</comment>
<keyword evidence="3" id="KW-1185">Reference proteome</keyword>
<dbReference type="Gene3D" id="1.20.1290.10">
    <property type="entry name" value="AhpD-like"/>
    <property type="match status" value="3"/>
</dbReference>
<organism evidence="2 3">
    <name type="scientific">Fischerella muscicola CCMEE 5323</name>
    <dbReference type="NCBI Taxonomy" id="2019572"/>
    <lineage>
        <taxon>Bacteria</taxon>
        <taxon>Bacillati</taxon>
        <taxon>Cyanobacteriota</taxon>
        <taxon>Cyanophyceae</taxon>
        <taxon>Nostocales</taxon>
        <taxon>Hapalosiphonaceae</taxon>
        <taxon>Fischerella</taxon>
    </lineage>
</organism>
<dbReference type="SUPFAM" id="SSF69118">
    <property type="entry name" value="AhpD-like"/>
    <property type="match status" value="2"/>
</dbReference>
<dbReference type="InterPro" id="IPR052512">
    <property type="entry name" value="4CMD/NDH-1_regulator"/>
</dbReference>
<reference evidence="2 3" key="1">
    <citation type="submission" date="2017-08" db="EMBL/GenBank/DDBJ databases">
        <title>Genomes of Fischerella (Mastigocladus) sp. strains.</title>
        <authorList>
            <person name="Miller S.R."/>
        </authorList>
    </citation>
    <scope>NUCLEOTIDE SEQUENCE [LARGE SCALE GENOMIC DNA]</scope>
    <source>
        <strain evidence="2 3">CCMEE 5323</strain>
    </source>
</reference>
<dbReference type="InterPro" id="IPR003779">
    <property type="entry name" value="CMD-like"/>
</dbReference>
<dbReference type="AlphaFoldDB" id="A0A2N6K6Q0"/>
<evidence type="ECO:0000313" key="2">
    <source>
        <dbReference type="EMBL" id="PLZ92653.1"/>
    </source>
</evidence>
<evidence type="ECO:0000313" key="3">
    <source>
        <dbReference type="Proteomes" id="UP000235036"/>
    </source>
</evidence>
<feature type="domain" description="Carboxymuconolactone decarboxylase-like" evidence="1">
    <location>
        <begin position="223"/>
        <end position="308"/>
    </location>
</feature>
<dbReference type="EMBL" id="NRQW01000109">
    <property type="protein sequence ID" value="PLZ92653.1"/>
    <property type="molecule type" value="Genomic_DNA"/>
</dbReference>
<dbReference type="PANTHER" id="PTHR33570">
    <property type="entry name" value="4-CARBOXYMUCONOLACTONE DECARBOXYLASE FAMILY PROTEIN"/>
    <property type="match status" value="1"/>
</dbReference>
<dbReference type="Proteomes" id="UP000235036">
    <property type="component" value="Unassembled WGS sequence"/>
</dbReference>
<dbReference type="Pfam" id="PF02627">
    <property type="entry name" value="CMD"/>
    <property type="match status" value="3"/>
</dbReference>
<dbReference type="RefSeq" id="WP_081589271.1">
    <property type="nucleotide sequence ID" value="NZ_CAWNVR010000151.1"/>
</dbReference>
<sequence length="462" mass="51782">MKLYKKVIPNQTCKSLAWKRRKFIEMLATFTALPSAFIAFTTSVRANQSNAYLPHSRDRYKRGLEVLNKIAGAGTDDSTFISLRVFSPDLVRFYIEQSYGDIFSRPGLDLKYREIANVATLTVLGNAQTQLKHHINGMFNVGCTPQEVLETILHVIIYRSFPATQNGINVVREVFRERNIVTNIDVAQTEQDESRYQRGIKNLEEIVGENSTQIAEQFTDIAPDLAHYIIEFAYGDIWSRPGLSHKSRAIASVAALTAIGNQQSLLKFHIKVALNVGCTQQEIVELLMQMSVYVGWSAAITSTNIAQEVFQEYYQQKQNYVESNFAVTKYTTETSQVRYERGLDTLGRVTKASGEAVVRSFNDILPQLGRYIVEFAYGDIISRPNLDLRTRQLATVAALTAIGTTAVQDPLKVHINGALNVGANTQEIIEAILHMLPFAGFPVVQNAINTAKEVFKERNLTV</sequence>
<feature type="domain" description="Carboxymuconolactone decarboxylase-like" evidence="1">
    <location>
        <begin position="88"/>
        <end position="173"/>
    </location>
</feature>
<dbReference type="InterPro" id="IPR029032">
    <property type="entry name" value="AhpD-like"/>
</dbReference>
<dbReference type="PANTHER" id="PTHR33570:SF10">
    <property type="entry name" value="GAMMA-CARBOXYMUCONOLACTONE DECARBOXYLASE"/>
    <property type="match status" value="1"/>
</dbReference>
<proteinExistence type="predicted"/>
<name>A0A2N6K6Q0_FISMU</name>
<protein>
    <recommendedName>
        <fullName evidence="1">Carboxymuconolactone decarboxylase-like domain-containing protein</fullName>
    </recommendedName>
</protein>
<gene>
    <name evidence="2" type="ORF">CEN44_05275</name>
</gene>